<dbReference type="EMBL" id="JAFIQS010000002">
    <property type="protein sequence ID" value="KAG5173296.1"/>
    <property type="molecule type" value="Genomic_DNA"/>
</dbReference>
<sequence length="218" mass="24751">MFTNFKHTAYFLAINILIVIYYKTYKSQEPLNFAYIQRYGDRLAMSSNASASQWLRNRFTSLYEAAPPPEEADFKALFVSIFSEDAQVWFNHEQISVDAFQEKITSANYAAKEASIDWKDLIEIPGNDAEHEGIVAGSFVVTRSMKFRIRAAPAQRLNHNIFSAKINIDPTAQPDITGSKRRISEFFLTSFDKAAPIHLQSIPQKEPATVDPSMLEKS</sequence>
<evidence type="ECO:0000313" key="1">
    <source>
        <dbReference type="EMBL" id="KAG5173296.1"/>
    </source>
</evidence>
<accession>A0A8H7Y8I9</accession>
<reference evidence="1" key="1">
    <citation type="submission" date="2021-02" db="EMBL/GenBank/DDBJ databases">
        <title>Psilocybe cubensis genome.</title>
        <authorList>
            <person name="Mckernan K.J."/>
            <person name="Crawford S."/>
            <person name="Trippe A."/>
            <person name="Kane L.T."/>
            <person name="Mclaughlin S."/>
        </authorList>
    </citation>
    <scope>NUCLEOTIDE SEQUENCE [LARGE SCALE GENOMIC DNA]</scope>
    <source>
        <strain evidence="1">MGC-MH-2018</strain>
    </source>
</reference>
<name>A0A8H7Y8I9_PSICU</name>
<comment type="caution">
    <text evidence="1">The sequence shown here is derived from an EMBL/GenBank/DDBJ whole genome shotgun (WGS) entry which is preliminary data.</text>
</comment>
<gene>
    <name evidence="1" type="ORF">JR316_002806</name>
</gene>
<proteinExistence type="predicted"/>
<dbReference type="AlphaFoldDB" id="A0A8H7Y8I9"/>
<organism evidence="1">
    <name type="scientific">Psilocybe cubensis</name>
    <name type="common">Psychedelic mushroom</name>
    <name type="synonym">Stropharia cubensis</name>
    <dbReference type="NCBI Taxonomy" id="181762"/>
    <lineage>
        <taxon>Eukaryota</taxon>
        <taxon>Fungi</taxon>
        <taxon>Dikarya</taxon>
        <taxon>Basidiomycota</taxon>
        <taxon>Agaricomycotina</taxon>
        <taxon>Agaricomycetes</taxon>
        <taxon>Agaricomycetidae</taxon>
        <taxon>Agaricales</taxon>
        <taxon>Agaricineae</taxon>
        <taxon>Strophariaceae</taxon>
        <taxon>Psilocybe</taxon>
    </lineage>
</organism>
<dbReference type="OrthoDB" id="3197409at2759"/>
<protein>
    <submittedName>
        <fullName evidence="1">Uncharacterized protein</fullName>
    </submittedName>
</protein>